<dbReference type="AlphaFoldDB" id="A0A6J6H7W3"/>
<gene>
    <name evidence="2" type="ORF">UFOPK1835_00998</name>
</gene>
<proteinExistence type="predicted"/>
<dbReference type="InterPro" id="IPR011032">
    <property type="entry name" value="GroES-like_sf"/>
</dbReference>
<dbReference type="PROSITE" id="PS01162">
    <property type="entry name" value="QOR_ZETA_CRYSTAL"/>
    <property type="match status" value="1"/>
</dbReference>
<dbReference type="SUPFAM" id="SSF51735">
    <property type="entry name" value="NAD(P)-binding Rossmann-fold domains"/>
    <property type="match status" value="1"/>
</dbReference>
<protein>
    <submittedName>
        <fullName evidence="2">Unannotated protein</fullName>
    </submittedName>
</protein>
<dbReference type="InterPro" id="IPR036291">
    <property type="entry name" value="NAD(P)-bd_dom_sf"/>
</dbReference>
<sequence>METMRAWRVHEYGEPLEVLRLDEIALPDPGPGEVRIKVQAIPLNLNDLERITGGNMMVRPEFPYSPGMEVFGVVDACGAGAEGLLGQRVAAITRQAHGGFAEYAICPAVGVFEIADDIALPDAAALFFPFHLAWLGLFDRADLQAGETVLIHAGAGGSGSAAIQLAKAFGATVFATAGSDAKVELCLELGADHAINYNTEDFSEIVLAETAGRGVDVVFDNVGEAVMDASFKCTAYNGRYLMMGFASNKLVADEPFIVPRRIAMGNFKLCGVLLNYQSDDMIALIKQGMGWNVAPRGLGEIATNDIVELVRSGAVRAVVGSAPDFTELPQAITAMAERDTVGRVIVML</sequence>
<dbReference type="PANTHER" id="PTHR43677:SF4">
    <property type="entry name" value="QUINONE OXIDOREDUCTASE-LIKE PROTEIN 2"/>
    <property type="match status" value="1"/>
</dbReference>
<feature type="domain" description="Enoyl reductase (ER)" evidence="1">
    <location>
        <begin position="14"/>
        <end position="346"/>
    </location>
</feature>
<dbReference type="SUPFAM" id="SSF50129">
    <property type="entry name" value="GroES-like"/>
    <property type="match status" value="1"/>
</dbReference>
<dbReference type="Pfam" id="PF00107">
    <property type="entry name" value="ADH_zinc_N"/>
    <property type="match status" value="1"/>
</dbReference>
<accession>A0A6J6H7W3</accession>
<dbReference type="InterPro" id="IPR020843">
    <property type="entry name" value="ER"/>
</dbReference>
<dbReference type="GO" id="GO:0016491">
    <property type="term" value="F:oxidoreductase activity"/>
    <property type="evidence" value="ECO:0007669"/>
    <property type="project" value="InterPro"/>
</dbReference>
<evidence type="ECO:0000313" key="2">
    <source>
        <dbReference type="EMBL" id="CAB4609621.1"/>
    </source>
</evidence>
<name>A0A6J6H7W3_9ZZZZ</name>
<reference evidence="2" key="1">
    <citation type="submission" date="2020-05" db="EMBL/GenBank/DDBJ databases">
        <authorList>
            <person name="Chiriac C."/>
            <person name="Salcher M."/>
            <person name="Ghai R."/>
            <person name="Kavagutti S V."/>
        </authorList>
    </citation>
    <scope>NUCLEOTIDE SEQUENCE</scope>
</reference>
<dbReference type="Pfam" id="PF08240">
    <property type="entry name" value="ADH_N"/>
    <property type="match status" value="1"/>
</dbReference>
<dbReference type="InterPro" id="IPR013149">
    <property type="entry name" value="ADH-like_C"/>
</dbReference>
<dbReference type="InterPro" id="IPR013154">
    <property type="entry name" value="ADH-like_N"/>
</dbReference>
<organism evidence="2">
    <name type="scientific">freshwater metagenome</name>
    <dbReference type="NCBI Taxonomy" id="449393"/>
    <lineage>
        <taxon>unclassified sequences</taxon>
        <taxon>metagenomes</taxon>
        <taxon>ecological metagenomes</taxon>
    </lineage>
</organism>
<dbReference type="InterPro" id="IPR051397">
    <property type="entry name" value="Zn-ADH-like_protein"/>
</dbReference>
<evidence type="ECO:0000259" key="1">
    <source>
        <dbReference type="SMART" id="SM00829"/>
    </source>
</evidence>
<dbReference type="Gene3D" id="3.40.50.720">
    <property type="entry name" value="NAD(P)-binding Rossmann-like Domain"/>
    <property type="match status" value="1"/>
</dbReference>
<dbReference type="Gene3D" id="3.90.180.10">
    <property type="entry name" value="Medium-chain alcohol dehydrogenases, catalytic domain"/>
    <property type="match status" value="1"/>
</dbReference>
<dbReference type="InterPro" id="IPR002364">
    <property type="entry name" value="Quin_OxRdtase/zeta-crystal_CS"/>
</dbReference>
<dbReference type="PANTHER" id="PTHR43677">
    <property type="entry name" value="SHORT-CHAIN DEHYDROGENASE/REDUCTASE"/>
    <property type="match status" value="1"/>
</dbReference>
<dbReference type="GO" id="GO:0008270">
    <property type="term" value="F:zinc ion binding"/>
    <property type="evidence" value="ECO:0007669"/>
    <property type="project" value="InterPro"/>
</dbReference>
<dbReference type="EMBL" id="CAEZUP010000036">
    <property type="protein sequence ID" value="CAB4609621.1"/>
    <property type="molecule type" value="Genomic_DNA"/>
</dbReference>
<dbReference type="SMART" id="SM00829">
    <property type="entry name" value="PKS_ER"/>
    <property type="match status" value="1"/>
</dbReference>